<dbReference type="Pfam" id="PF00392">
    <property type="entry name" value="GntR"/>
    <property type="match status" value="1"/>
</dbReference>
<protein>
    <submittedName>
        <fullName evidence="5">DNA-binding transcriptional regulator, GntR family</fullName>
    </submittedName>
</protein>
<dbReference type="STRING" id="440168.SAMN04487974_11384"/>
<dbReference type="RefSeq" id="WP_090597848.1">
    <property type="nucleotide sequence ID" value="NZ_FNCS01000013.1"/>
</dbReference>
<dbReference type="OrthoDB" id="9810548at2"/>
<feature type="domain" description="HTH gntR-type" evidence="4">
    <location>
        <begin position="8"/>
        <end position="75"/>
    </location>
</feature>
<dbReference type="InterPro" id="IPR036390">
    <property type="entry name" value="WH_DNA-bd_sf"/>
</dbReference>
<dbReference type="Proteomes" id="UP000199495">
    <property type="component" value="Unassembled WGS sequence"/>
</dbReference>
<name>A0A1G7YFZ6_9HYPH</name>
<dbReference type="SUPFAM" id="SSF48008">
    <property type="entry name" value="GntR ligand-binding domain-like"/>
    <property type="match status" value="1"/>
</dbReference>
<dbReference type="InterPro" id="IPR036388">
    <property type="entry name" value="WH-like_DNA-bd_sf"/>
</dbReference>
<dbReference type="Gene3D" id="1.10.10.10">
    <property type="entry name" value="Winged helix-like DNA-binding domain superfamily/Winged helix DNA-binding domain"/>
    <property type="match status" value="1"/>
</dbReference>
<dbReference type="GO" id="GO:0003677">
    <property type="term" value="F:DNA binding"/>
    <property type="evidence" value="ECO:0007669"/>
    <property type="project" value="UniProtKB-KW"/>
</dbReference>
<evidence type="ECO:0000256" key="2">
    <source>
        <dbReference type="ARBA" id="ARBA00023125"/>
    </source>
</evidence>
<dbReference type="SUPFAM" id="SSF46785">
    <property type="entry name" value="Winged helix' DNA-binding domain"/>
    <property type="match status" value="1"/>
</dbReference>
<dbReference type="EMBL" id="FNCS01000013">
    <property type="protein sequence ID" value="SDG94820.1"/>
    <property type="molecule type" value="Genomic_DNA"/>
</dbReference>
<dbReference type="PANTHER" id="PTHR43537">
    <property type="entry name" value="TRANSCRIPTIONAL REGULATOR, GNTR FAMILY"/>
    <property type="match status" value="1"/>
</dbReference>
<evidence type="ECO:0000256" key="3">
    <source>
        <dbReference type="ARBA" id="ARBA00023163"/>
    </source>
</evidence>
<accession>A0A1G7YFZ6</accession>
<evidence type="ECO:0000313" key="6">
    <source>
        <dbReference type="Proteomes" id="UP000199495"/>
    </source>
</evidence>
<evidence type="ECO:0000259" key="4">
    <source>
        <dbReference type="PROSITE" id="PS50949"/>
    </source>
</evidence>
<dbReference type="CDD" id="cd07377">
    <property type="entry name" value="WHTH_GntR"/>
    <property type="match status" value="1"/>
</dbReference>
<evidence type="ECO:0000256" key="1">
    <source>
        <dbReference type="ARBA" id="ARBA00023015"/>
    </source>
</evidence>
<proteinExistence type="predicted"/>
<keyword evidence="6" id="KW-1185">Reference proteome</keyword>
<keyword evidence="2 5" id="KW-0238">DNA-binding</keyword>
<dbReference type="Pfam" id="PF07729">
    <property type="entry name" value="FCD"/>
    <property type="match status" value="1"/>
</dbReference>
<keyword evidence="3" id="KW-0804">Transcription</keyword>
<dbReference type="InterPro" id="IPR008920">
    <property type="entry name" value="TF_FadR/GntR_C"/>
</dbReference>
<dbReference type="PANTHER" id="PTHR43537:SF49">
    <property type="entry name" value="TRANSCRIPTIONAL REGULATORY PROTEIN"/>
    <property type="match status" value="1"/>
</dbReference>
<dbReference type="AlphaFoldDB" id="A0A1G7YFZ6"/>
<dbReference type="Gene3D" id="1.20.120.530">
    <property type="entry name" value="GntR ligand-binding domain-like"/>
    <property type="match status" value="1"/>
</dbReference>
<reference evidence="5 6" key="1">
    <citation type="submission" date="2016-10" db="EMBL/GenBank/DDBJ databases">
        <authorList>
            <person name="de Groot N.N."/>
        </authorList>
    </citation>
    <scope>NUCLEOTIDE SEQUENCE [LARGE SCALE GENOMIC DNA]</scope>
    <source>
        <strain evidence="5 6">CGMCC 1.10267</strain>
    </source>
</reference>
<sequence length="213" mass="23451">MKAIAAADSLEEHAYKAIREMILSGELKAGQKLVQEDLAARLGLSRTPLRSAIANLERDNFVALGSRGEAVVAEFGPTQIAAVFEIRAVLEGLTCRLLAPSIERKHTVYLRSLMTAVTDTLETGDFAEYRQADIEFHSYLTKLMEGSFHTRMLESLQVIMGMSLAQGLLRTPHETLPEHLAIIDALEAHDADAAERAMIVHIRKTISLIESQG</sequence>
<dbReference type="InterPro" id="IPR000524">
    <property type="entry name" value="Tscrpt_reg_HTH_GntR"/>
</dbReference>
<dbReference type="PROSITE" id="PS50949">
    <property type="entry name" value="HTH_GNTR"/>
    <property type="match status" value="1"/>
</dbReference>
<evidence type="ECO:0000313" key="5">
    <source>
        <dbReference type="EMBL" id="SDG94820.1"/>
    </source>
</evidence>
<dbReference type="SMART" id="SM00895">
    <property type="entry name" value="FCD"/>
    <property type="match status" value="1"/>
</dbReference>
<keyword evidence="1" id="KW-0805">Transcription regulation</keyword>
<organism evidence="5 6">
    <name type="scientific">Pelagibacterium luteolum</name>
    <dbReference type="NCBI Taxonomy" id="440168"/>
    <lineage>
        <taxon>Bacteria</taxon>
        <taxon>Pseudomonadati</taxon>
        <taxon>Pseudomonadota</taxon>
        <taxon>Alphaproteobacteria</taxon>
        <taxon>Hyphomicrobiales</taxon>
        <taxon>Devosiaceae</taxon>
        <taxon>Pelagibacterium</taxon>
    </lineage>
</organism>
<gene>
    <name evidence="5" type="ORF">SAMN04487974_11384</name>
</gene>
<dbReference type="SMART" id="SM00345">
    <property type="entry name" value="HTH_GNTR"/>
    <property type="match status" value="1"/>
</dbReference>
<dbReference type="InterPro" id="IPR011711">
    <property type="entry name" value="GntR_C"/>
</dbReference>
<dbReference type="GO" id="GO:0003700">
    <property type="term" value="F:DNA-binding transcription factor activity"/>
    <property type="evidence" value="ECO:0007669"/>
    <property type="project" value="InterPro"/>
</dbReference>